<reference evidence="1 2" key="1">
    <citation type="submission" date="2019-02" db="EMBL/GenBank/DDBJ databases">
        <title>Isolation and identification of novel species under the genus Muribaculum.</title>
        <authorList>
            <person name="Miyake S."/>
            <person name="Ding Y."/>
            <person name="Low A."/>
            <person name="Soh M."/>
            <person name="Seedorf H."/>
        </authorList>
    </citation>
    <scope>NUCLEOTIDE SEQUENCE [LARGE SCALE GENOMIC DNA]</scope>
    <source>
        <strain evidence="1 2">TLL-A4</strain>
    </source>
</reference>
<protein>
    <submittedName>
        <fullName evidence="1">HAD family hydrolase</fullName>
    </submittedName>
</protein>
<dbReference type="GO" id="GO:0008967">
    <property type="term" value="F:phosphoglycolate phosphatase activity"/>
    <property type="evidence" value="ECO:0007669"/>
    <property type="project" value="TreeGrafter"/>
</dbReference>
<keyword evidence="1" id="KW-0378">Hydrolase</keyword>
<dbReference type="GO" id="GO:0006281">
    <property type="term" value="P:DNA repair"/>
    <property type="evidence" value="ECO:0007669"/>
    <property type="project" value="TreeGrafter"/>
</dbReference>
<accession>A0A4V1D1L8</accession>
<evidence type="ECO:0000313" key="2">
    <source>
        <dbReference type="Proteomes" id="UP000297031"/>
    </source>
</evidence>
<dbReference type="SFLD" id="SFLDG01129">
    <property type="entry name" value="C1.5:_HAD__Beta-PGM__Phosphata"/>
    <property type="match status" value="1"/>
</dbReference>
<organism evidence="1 2">
    <name type="scientific">Muribaculum gordoncarteri</name>
    <dbReference type="NCBI Taxonomy" id="2530390"/>
    <lineage>
        <taxon>Bacteria</taxon>
        <taxon>Pseudomonadati</taxon>
        <taxon>Bacteroidota</taxon>
        <taxon>Bacteroidia</taxon>
        <taxon>Bacteroidales</taxon>
        <taxon>Muribaculaceae</taxon>
        <taxon>Muribaculum</taxon>
    </lineage>
</organism>
<dbReference type="SFLD" id="SFLDG01135">
    <property type="entry name" value="C1.5.6:_HAD__Beta-PGM__Phospha"/>
    <property type="match status" value="1"/>
</dbReference>
<dbReference type="AlphaFoldDB" id="A0A4V1D1L8"/>
<name>A0A4V1D1L8_9BACT</name>
<dbReference type="FunFam" id="3.40.50.1000:FF:000022">
    <property type="entry name" value="Phosphoglycolate phosphatase"/>
    <property type="match status" value="1"/>
</dbReference>
<dbReference type="InterPro" id="IPR006439">
    <property type="entry name" value="HAD-SF_hydro_IA"/>
</dbReference>
<dbReference type="SUPFAM" id="SSF56784">
    <property type="entry name" value="HAD-like"/>
    <property type="match status" value="1"/>
</dbReference>
<dbReference type="InterPro" id="IPR023214">
    <property type="entry name" value="HAD_sf"/>
</dbReference>
<dbReference type="PANTHER" id="PTHR43434:SF24">
    <property type="entry name" value="HYDROLASE-RELATED"/>
    <property type="match status" value="1"/>
</dbReference>
<evidence type="ECO:0000313" key="1">
    <source>
        <dbReference type="EMBL" id="QCD35657.1"/>
    </source>
</evidence>
<dbReference type="InterPro" id="IPR036412">
    <property type="entry name" value="HAD-like_sf"/>
</dbReference>
<dbReference type="Gene3D" id="3.40.50.1000">
    <property type="entry name" value="HAD superfamily/HAD-like"/>
    <property type="match status" value="1"/>
</dbReference>
<dbReference type="SFLD" id="SFLDS00003">
    <property type="entry name" value="Haloacid_Dehalogenase"/>
    <property type="match status" value="1"/>
</dbReference>
<dbReference type="PANTHER" id="PTHR43434">
    <property type="entry name" value="PHOSPHOGLYCOLATE PHOSPHATASE"/>
    <property type="match status" value="1"/>
</dbReference>
<dbReference type="Gene3D" id="1.10.150.240">
    <property type="entry name" value="Putative phosphatase, domain 2"/>
    <property type="match status" value="1"/>
</dbReference>
<dbReference type="PRINTS" id="PR00413">
    <property type="entry name" value="HADHALOGNASE"/>
</dbReference>
<dbReference type="EMBL" id="CP039393">
    <property type="protein sequence ID" value="QCD35657.1"/>
    <property type="molecule type" value="Genomic_DNA"/>
</dbReference>
<keyword evidence="2" id="KW-1185">Reference proteome</keyword>
<dbReference type="InterPro" id="IPR050155">
    <property type="entry name" value="HAD-like_hydrolase_sf"/>
</dbReference>
<dbReference type="GO" id="GO:0005829">
    <property type="term" value="C:cytosol"/>
    <property type="evidence" value="ECO:0007669"/>
    <property type="project" value="TreeGrafter"/>
</dbReference>
<dbReference type="Pfam" id="PF13419">
    <property type="entry name" value="HAD_2"/>
    <property type="match status" value="1"/>
</dbReference>
<dbReference type="InterPro" id="IPR023198">
    <property type="entry name" value="PGP-like_dom2"/>
</dbReference>
<dbReference type="OrthoDB" id="1315649at2"/>
<dbReference type="KEGG" id="mgod:E7746_07000"/>
<dbReference type="NCBIfam" id="TIGR01549">
    <property type="entry name" value="HAD-SF-IA-v1"/>
    <property type="match status" value="1"/>
</dbReference>
<dbReference type="RefSeq" id="WP_136410307.1">
    <property type="nucleotide sequence ID" value="NZ_CP039393.1"/>
</dbReference>
<sequence length="214" mass="23203">MMIKNIIFDFDGTLVDTAPVILATMFATFKELDLPAPSREECKSTIGLRLHEIPSKLFPNRAGLGEIYTKTYQRLFKTYNTPGSIIAFEGVPETLTELKDSGYNLAIASSRHRFSLEEIVNSLKMSTLFDMIIGGDNVKNGKPSPEPVLTISNLMGWQANETLVVGDAGVDILMGKSAGCKTTGVTYGNGTIAELQNAGADYIIGSFANLKNIL</sequence>
<dbReference type="Proteomes" id="UP000297031">
    <property type="component" value="Chromosome"/>
</dbReference>
<gene>
    <name evidence="1" type="ORF">E7746_07000</name>
</gene>
<dbReference type="InterPro" id="IPR041492">
    <property type="entry name" value="HAD_2"/>
</dbReference>
<proteinExistence type="predicted"/>